<accession>A0AAX2RS14</accession>
<sequence length="275" mass="29249">MKAKTSIKRSSAAVALVVAVFCGPAHAALVYENAKPPVSAYPVKDTVAGDATWLSDAMSGFGHAVPLRLAVQRLIPGHVQIEYMPDVDLDQPISWESGGDRRKTLQAALVAAKLRAEVSESGVTIARFDFSESVTGSPKSDAPATTDSQAGEGAAVTSQPVATTTVAAEPAAQPAETTHWRFPAGYPLQTCLSIVLKKMGLSLDWQVEDSASWTLKTARKFDATPRDALKVIRDEIQKYAQISVQIDGDVVTAMRHIDVDPNVSLGPQARPSEGD</sequence>
<protein>
    <recommendedName>
        <fullName evidence="5">Toxin co-regulated pilus biosynthesis protein Q C-terminal domain-containing protein</fullName>
    </recommendedName>
</protein>
<reference evidence="3 4" key="1">
    <citation type="submission" date="2019-03" db="EMBL/GenBank/DDBJ databases">
        <title>Burkholderia cepacia outbreak.</title>
        <authorList>
            <person name="Farzana R."/>
            <person name="Walsh T.R."/>
        </authorList>
    </citation>
    <scope>NUCLEOTIDE SEQUENCE [LARGE SCALE GENOMIC DNA]</scope>
    <source>
        <strain evidence="4">d13</strain>
    </source>
</reference>
<feature type="compositionally biased region" description="Polar residues" evidence="1">
    <location>
        <begin position="133"/>
        <end position="149"/>
    </location>
</feature>
<evidence type="ECO:0000313" key="4">
    <source>
        <dbReference type="Proteomes" id="UP000298234"/>
    </source>
</evidence>
<feature type="signal peptide" evidence="2">
    <location>
        <begin position="1"/>
        <end position="27"/>
    </location>
</feature>
<evidence type="ECO:0000256" key="1">
    <source>
        <dbReference type="SAM" id="MobiDB-lite"/>
    </source>
</evidence>
<keyword evidence="2" id="KW-0732">Signal</keyword>
<comment type="caution">
    <text evidence="3">The sequence shown here is derived from an EMBL/GenBank/DDBJ whole genome shotgun (WGS) entry which is preliminary data.</text>
</comment>
<dbReference type="RefSeq" id="WP_134256273.1">
    <property type="nucleotide sequence ID" value="NZ_SNSG01000013.1"/>
</dbReference>
<feature type="chain" id="PRO_5043948681" description="Toxin co-regulated pilus biosynthesis protein Q C-terminal domain-containing protein" evidence="2">
    <location>
        <begin position="28"/>
        <end position="275"/>
    </location>
</feature>
<evidence type="ECO:0000256" key="2">
    <source>
        <dbReference type="SAM" id="SignalP"/>
    </source>
</evidence>
<proteinExistence type="predicted"/>
<dbReference type="AlphaFoldDB" id="A0AAX2RS14"/>
<evidence type="ECO:0000313" key="3">
    <source>
        <dbReference type="EMBL" id="TEU47546.1"/>
    </source>
</evidence>
<name>A0AAX2RS14_BURCE</name>
<organism evidence="3 4">
    <name type="scientific">Burkholderia cepacia</name>
    <name type="common">Pseudomonas cepacia</name>
    <dbReference type="NCBI Taxonomy" id="292"/>
    <lineage>
        <taxon>Bacteria</taxon>
        <taxon>Pseudomonadati</taxon>
        <taxon>Pseudomonadota</taxon>
        <taxon>Betaproteobacteria</taxon>
        <taxon>Burkholderiales</taxon>
        <taxon>Burkholderiaceae</taxon>
        <taxon>Burkholderia</taxon>
        <taxon>Burkholderia cepacia complex</taxon>
    </lineage>
</organism>
<feature type="region of interest" description="Disordered" evidence="1">
    <location>
        <begin position="133"/>
        <end position="156"/>
    </location>
</feature>
<dbReference type="Proteomes" id="UP000298234">
    <property type="component" value="Unassembled WGS sequence"/>
</dbReference>
<dbReference type="EMBL" id="SNSQ01000016">
    <property type="protein sequence ID" value="TEU47546.1"/>
    <property type="molecule type" value="Genomic_DNA"/>
</dbReference>
<gene>
    <name evidence="3" type="ORF">E3D37_16200</name>
</gene>
<evidence type="ECO:0008006" key="5">
    <source>
        <dbReference type="Google" id="ProtNLM"/>
    </source>
</evidence>